<accession>A0A117I3S2</accession>
<evidence type="ECO:0008006" key="4">
    <source>
        <dbReference type="Google" id="ProtNLM"/>
    </source>
</evidence>
<dbReference type="EMBL" id="BCNV01000013">
    <property type="protein sequence ID" value="GAS85755.1"/>
    <property type="molecule type" value="Genomic_DNA"/>
</dbReference>
<gene>
    <name evidence="2" type="ORF">PAHA3_5906</name>
</gene>
<evidence type="ECO:0000313" key="2">
    <source>
        <dbReference type="EMBL" id="GAS85755.1"/>
    </source>
</evidence>
<evidence type="ECO:0000313" key="3">
    <source>
        <dbReference type="Proteomes" id="UP000069697"/>
    </source>
</evidence>
<dbReference type="RefSeq" id="WP_062838063.1">
    <property type="nucleotide sequence ID" value="NZ_BCNV01000013.1"/>
</dbReference>
<feature type="transmembrane region" description="Helical" evidence="1">
    <location>
        <begin position="59"/>
        <end position="78"/>
    </location>
</feature>
<comment type="caution">
    <text evidence="2">The sequence shown here is derived from an EMBL/GenBank/DDBJ whole genome shotgun (WGS) entry which is preliminary data.</text>
</comment>
<feature type="transmembrane region" description="Helical" evidence="1">
    <location>
        <begin position="6"/>
        <end position="27"/>
    </location>
</feature>
<protein>
    <recommendedName>
        <fullName evidence="4">YmcC</fullName>
    </recommendedName>
</protein>
<name>A0A117I3S2_PAEAM</name>
<reference evidence="3" key="2">
    <citation type="submission" date="2016-01" db="EMBL/GenBank/DDBJ databases">
        <title>Draft Genome Sequence of Paenibacillus amylolyticus Heshi-A3 that Was Isolated from Fermented Rice Bran with Aging Salted Mackerel, Which Was Named Heshiko as Traditional Fermented Seafood in Japan.</title>
        <authorList>
            <person name="Akuzawa S."/>
            <person name="Nakagawa J."/>
            <person name="Kanekatsu T."/>
            <person name="Kubota E."/>
            <person name="Ohtake R."/>
            <person name="Suzuki T."/>
            <person name="Kanesaki Y."/>
        </authorList>
    </citation>
    <scope>NUCLEOTIDE SEQUENCE [LARGE SCALE GENOMIC DNA]</scope>
    <source>
        <strain evidence="3">Heshi-A3</strain>
    </source>
</reference>
<dbReference type="AlphaFoldDB" id="A0A117I3S2"/>
<proteinExistence type="predicted"/>
<sequence length="183" mass="20849">MIGYFIIGCEIAFWVFVFAGLSVRYLLGMKRLGIGLLMATPIVDLLLLVATVMDLQRGATASVIHGIAAVYIGVSIAYGHQMIAWADRYFLYWFKGGENPRSSKLYGKEHASRERSGWFRHLLAWAIGSAFLFAMIWWIDDAERTAVFYNLIKVWGTILGIDFLISFSYSLWPRKVPVRNIKQ</sequence>
<keyword evidence="1" id="KW-0812">Transmembrane</keyword>
<reference evidence="2 3" key="1">
    <citation type="journal article" date="2016" name="Genome Announc.">
        <title>Draft Genome Sequence of Paenibacillus amylolyticus Heshi-A3, Isolated from Fermented Rice Bran in a Japanese Fermented Seafood Dish.</title>
        <authorList>
            <person name="Akuzawa S."/>
            <person name="Nagaoka J."/>
            <person name="Kanekatsu M."/>
            <person name="Kubota E."/>
            <person name="Ohtake R."/>
            <person name="Suzuki T."/>
            <person name="Kanesaki Y."/>
        </authorList>
    </citation>
    <scope>NUCLEOTIDE SEQUENCE [LARGE SCALE GENOMIC DNA]</scope>
    <source>
        <strain evidence="2 3">Heshi-A3</strain>
    </source>
</reference>
<keyword evidence="1" id="KW-1133">Transmembrane helix</keyword>
<feature type="transmembrane region" description="Helical" evidence="1">
    <location>
        <begin position="122"/>
        <end position="139"/>
    </location>
</feature>
<keyword evidence="1" id="KW-0472">Membrane</keyword>
<evidence type="ECO:0000256" key="1">
    <source>
        <dbReference type="SAM" id="Phobius"/>
    </source>
</evidence>
<feature type="transmembrane region" description="Helical" evidence="1">
    <location>
        <begin position="34"/>
        <end position="53"/>
    </location>
</feature>
<dbReference type="Proteomes" id="UP000069697">
    <property type="component" value="Unassembled WGS sequence"/>
</dbReference>
<organism evidence="2 3">
    <name type="scientific">Paenibacillus amylolyticus</name>
    <dbReference type="NCBI Taxonomy" id="1451"/>
    <lineage>
        <taxon>Bacteria</taxon>
        <taxon>Bacillati</taxon>
        <taxon>Bacillota</taxon>
        <taxon>Bacilli</taxon>
        <taxon>Bacillales</taxon>
        <taxon>Paenibacillaceae</taxon>
        <taxon>Paenibacillus</taxon>
    </lineage>
</organism>
<feature type="transmembrane region" description="Helical" evidence="1">
    <location>
        <begin position="151"/>
        <end position="172"/>
    </location>
</feature>